<keyword evidence="6" id="KW-1185">Reference proteome</keyword>
<keyword evidence="1" id="KW-0597">Phosphoprotein</keyword>
<dbReference type="SMART" id="SM00267">
    <property type="entry name" value="GGDEF"/>
    <property type="match status" value="1"/>
</dbReference>
<dbReference type="PROSITE" id="PS50110">
    <property type="entry name" value="RESPONSE_REGULATORY"/>
    <property type="match status" value="1"/>
</dbReference>
<feature type="domain" description="GGDEF" evidence="4">
    <location>
        <begin position="291"/>
        <end position="424"/>
    </location>
</feature>
<evidence type="ECO:0000313" key="6">
    <source>
        <dbReference type="Proteomes" id="UP001499915"/>
    </source>
</evidence>
<dbReference type="Pfam" id="PF00072">
    <property type="entry name" value="Response_reg"/>
    <property type="match status" value="1"/>
</dbReference>
<dbReference type="NCBIfam" id="TIGR00254">
    <property type="entry name" value="GGDEF"/>
    <property type="match status" value="1"/>
</dbReference>
<evidence type="ECO:0000259" key="3">
    <source>
        <dbReference type="PROSITE" id="PS50883"/>
    </source>
</evidence>
<evidence type="ECO:0000313" key="5">
    <source>
        <dbReference type="EMBL" id="GAA0687571.1"/>
    </source>
</evidence>
<dbReference type="InterPro" id="IPR029787">
    <property type="entry name" value="Nucleotide_cyclase"/>
</dbReference>
<dbReference type="InterPro" id="IPR000160">
    <property type="entry name" value="GGDEF_dom"/>
</dbReference>
<accession>A0ABN1I4T7</accession>
<organism evidence="5 6">
    <name type="scientific">Marinobacterium maritimum</name>
    <dbReference type="NCBI Taxonomy" id="500162"/>
    <lineage>
        <taxon>Bacteria</taxon>
        <taxon>Pseudomonadati</taxon>
        <taxon>Pseudomonadota</taxon>
        <taxon>Gammaproteobacteria</taxon>
        <taxon>Oceanospirillales</taxon>
        <taxon>Oceanospirillaceae</taxon>
        <taxon>Marinobacterium</taxon>
    </lineage>
</organism>
<dbReference type="SUPFAM" id="SSF141868">
    <property type="entry name" value="EAL domain-like"/>
    <property type="match status" value="1"/>
</dbReference>
<evidence type="ECO:0000259" key="2">
    <source>
        <dbReference type="PROSITE" id="PS50110"/>
    </source>
</evidence>
<dbReference type="Pfam" id="PF00563">
    <property type="entry name" value="EAL"/>
    <property type="match status" value="1"/>
</dbReference>
<feature type="domain" description="EAL" evidence="3">
    <location>
        <begin position="433"/>
        <end position="686"/>
    </location>
</feature>
<dbReference type="SMART" id="SM00052">
    <property type="entry name" value="EAL"/>
    <property type="match status" value="1"/>
</dbReference>
<dbReference type="PROSITE" id="PS50883">
    <property type="entry name" value="EAL"/>
    <property type="match status" value="1"/>
</dbReference>
<comment type="caution">
    <text evidence="5">The sequence shown here is derived from an EMBL/GenBank/DDBJ whole genome shotgun (WGS) entry which is preliminary data.</text>
</comment>
<protein>
    <submittedName>
        <fullName evidence="5">EAL domain-containing protein</fullName>
    </submittedName>
</protein>
<dbReference type="InterPro" id="IPR052155">
    <property type="entry name" value="Biofilm_reg_signaling"/>
</dbReference>
<evidence type="ECO:0000256" key="1">
    <source>
        <dbReference type="PROSITE-ProRule" id="PRU00169"/>
    </source>
</evidence>
<dbReference type="Proteomes" id="UP001499915">
    <property type="component" value="Unassembled WGS sequence"/>
</dbReference>
<dbReference type="SUPFAM" id="SSF55073">
    <property type="entry name" value="Nucleotide cyclase"/>
    <property type="match status" value="1"/>
</dbReference>
<dbReference type="InterPro" id="IPR035919">
    <property type="entry name" value="EAL_sf"/>
</dbReference>
<dbReference type="Gene3D" id="3.20.20.450">
    <property type="entry name" value="EAL domain"/>
    <property type="match status" value="1"/>
</dbReference>
<dbReference type="InterPro" id="IPR001789">
    <property type="entry name" value="Sig_transdc_resp-reg_receiver"/>
</dbReference>
<dbReference type="PROSITE" id="PS50887">
    <property type="entry name" value="GGDEF"/>
    <property type="match status" value="1"/>
</dbReference>
<dbReference type="InterPro" id="IPR001633">
    <property type="entry name" value="EAL_dom"/>
</dbReference>
<dbReference type="PANTHER" id="PTHR44757:SF2">
    <property type="entry name" value="BIOFILM ARCHITECTURE MAINTENANCE PROTEIN MBAA"/>
    <property type="match status" value="1"/>
</dbReference>
<dbReference type="CDD" id="cd01949">
    <property type="entry name" value="GGDEF"/>
    <property type="match status" value="1"/>
</dbReference>
<dbReference type="SMART" id="SM00448">
    <property type="entry name" value="REC"/>
    <property type="match status" value="1"/>
</dbReference>
<dbReference type="Gene3D" id="3.40.50.2300">
    <property type="match status" value="1"/>
</dbReference>
<dbReference type="CDD" id="cd01948">
    <property type="entry name" value="EAL"/>
    <property type="match status" value="1"/>
</dbReference>
<feature type="domain" description="Response regulatory" evidence="2">
    <location>
        <begin position="14"/>
        <end position="129"/>
    </location>
</feature>
<dbReference type="EMBL" id="BAAAET010000001">
    <property type="protein sequence ID" value="GAA0687571.1"/>
    <property type="molecule type" value="Genomic_DNA"/>
</dbReference>
<dbReference type="Gene3D" id="3.30.70.270">
    <property type="match status" value="1"/>
</dbReference>
<dbReference type="Gene3D" id="3.30.450.20">
    <property type="entry name" value="PAS domain"/>
    <property type="match status" value="1"/>
</dbReference>
<dbReference type="SUPFAM" id="SSF52172">
    <property type="entry name" value="CheY-like"/>
    <property type="match status" value="1"/>
</dbReference>
<name>A0ABN1I4T7_9GAMM</name>
<dbReference type="InterPro" id="IPR043128">
    <property type="entry name" value="Rev_trsase/Diguanyl_cyclase"/>
</dbReference>
<dbReference type="RefSeq" id="WP_343803753.1">
    <property type="nucleotide sequence ID" value="NZ_BAAAET010000001.1"/>
</dbReference>
<reference evidence="5 6" key="1">
    <citation type="journal article" date="2019" name="Int. J. Syst. Evol. Microbiol.">
        <title>The Global Catalogue of Microorganisms (GCM) 10K type strain sequencing project: providing services to taxonomists for standard genome sequencing and annotation.</title>
        <authorList>
            <consortium name="The Broad Institute Genomics Platform"/>
            <consortium name="The Broad Institute Genome Sequencing Center for Infectious Disease"/>
            <person name="Wu L."/>
            <person name="Ma J."/>
        </authorList>
    </citation>
    <scope>NUCLEOTIDE SEQUENCE [LARGE SCALE GENOMIC DNA]</scope>
    <source>
        <strain evidence="5 6">JCM 15134</strain>
    </source>
</reference>
<proteinExistence type="predicted"/>
<sequence>MLVELNTSPLSDSRILVVDDDLSTRLMLVKILQKEGYEVLQAPDGAAALELLRPGRMPDLVLLDVVMPELDGFDVCKHIRQQKLTMPIVMLTGLDDVSAIDQAFGCGATDFITKPINWPLLIRRVRYSLRTYRMTCALDQVRVMQKEAQEVAQLGFFEWRPSCGRLDWSTGLLELFSLPTDIGHKGVNGYLERVSLTDREQVHQHLERVAAGHLEKATYAHGFSAGDNERYVRVIARRTAADSILCVLQDITDFYQARQTVDFQRRHDNLTQLYNRSSFYSRVDEALAGDGSCAVLSIDIDRFHMINETFGQGEGDKVLQLFSLRLQAATQGFYSLARLSGDEFALLIADLDDVEGLAAWVEQLQLRLGEAYDIADQPVFIETSIGIALGPEHSTEASHLISAAVQARLVAKKAGGSRFKIFDESCQQDYARQLYIESELRHVLQRRELKLFYQPQLDLKTGTVVGVEALIRWQHPEMGLVSPVEFIPIAEQMELIHGIGYWVAEEGIRQAKAWHDQGMPLRVGINLSARQFSDEMLADKLSRMLKDSALPPALLDVEITESVAMDNPEQALFMLRKLQDLGVSLALDDFGTGYSSLEYLQKFAVDYIKIDRAFVSNLITNPADQGIVRAVLGIAESLGSRVIAEGVETEAELQLLSSLGCDEIQGYLIGRPMPASEIPAVIAQYTHNESRTIIHETSL</sequence>
<dbReference type="Pfam" id="PF00990">
    <property type="entry name" value="GGDEF"/>
    <property type="match status" value="1"/>
</dbReference>
<evidence type="ECO:0000259" key="4">
    <source>
        <dbReference type="PROSITE" id="PS50887"/>
    </source>
</evidence>
<dbReference type="PANTHER" id="PTHR44757">
    <property type="entry name" value="DIGUANYLATE CYCLASE DGCP"/>
    <property type="match status" value="1"/>
</dbReference>
<gene>
    <name evidence="5" type="ORF">GCM10009104_12120</name>
</gene>
<dbReference type="InterPro" id="IPR011006">
    <property type="entry name" value="CheY-like_superfamily"/>
</dbReference>
<feature type="modified residue" description="4-aspartylphosphate" evidence="1">
    <location>
        <position position="64"/>
    </location>
</feature>